<evidence type="ECO:0000313" key="1">
    <source>
        <dbReference type="EMBL" id="AJR07927.1"/>
    </source>
</evidence>
<dbReference type="Pfam" id="PF08907">
    <property type="entry name" value="DUF1853"/>
    <property type="match status" value="1"/>
</dbReference>
<dbReference type="InterPro" id="IPR015003">
    <property type="entry name" value="DUF1853"/>
</dbReference>
<evidence type="ECO:0008006" key="3">
    <source>
        <dbReference type="Google" id="ProtNLM"/>
    </source>
</evidence>
<dbReference type="KEGG" id="pgb:H744_2c1248"/>
<proteinExistence type="predicted"/>
<name>A0A0C5WNK3_9GAMM</name>
<dbReference type="Proteomes" id="UP000032303">
    <property type="component" value="Chromosome 2"/>
</dbReference>
<organism evidence="1 2">
    <name type="scientific">Photobacterium gaetbulicola Gung47</name>
    <dbReference type="NCBI Taxonomy" id="658445"/>
    <lineage>
        <taxon>Bacteria</taxon>
        <taxon>Pseudomonadati</taxon>
        <taxon>Pseudomonadota</taxon>
        <taxon>Gammaproteobacteria</taxon>
        <taxon>Vibrionales</taxon>
        <taxon>Vibrionaceae</taxon>
        <taxon>Photobacterium</taxon>
    </lineage>
</organism>
<dbReference type="HOGENOM" id="CLU_053324_0_0_6"/>
<keyword evidence="2" id="KW-1185">Reference proteome</keyword>
<dbReference type="PATRIC" id="fig|658445.3.peg.3141"/>
<reference evidence="1 2" key="1">
    <citation type="submission" date="2013-05" db="EMBL/GenBank/DDBJ databases">
        <title>Complete genome sequence of the lipase-producing bacterium Photobacterium gaetbulicola Gung47.</title>
        <authorList>
            <person name="Kim Y.-O."/>
        </authorList>
    </citation>
    <scope>NUCLEOTIDE SEQUENCE [LARGE SCALE GENOMIC DNA]</scope>
    <source>
        <strain evidence="1 2">Gung47</strain>
    </source>
</reference>
<accession>A0A0C5WNK3</accession>
<sequence>MSIHYNKTTPSEHANNSFNAILALPPLLNGHPFIANQRWLNEFASNAIPPKGIEYQGGRRLGFFYQWLWQQLIVHHPCYELLAEEIQLSVDKRTLGAVDFLVKDLRTGEVEHWEVAIKFYLAFELRWPGPNARDDLDTKANKMLTHQLMLSDHPAFIDQYQAQFGPISQRRLIMQGRLFYPAFSDYSGSGIQLAQEAAQGLWCYSEQVARLNLRSIAKPEWIAPPRYRQIAEEPALTTVSNPTMAIAPDDKVWFVMPEHWPHSSMKKP</sequence>
<dbReference type="EMBL" id="CP005974">
    <property type="protein sequence ID" value="AJR07927.1"/>
    <property type="molecule type" value="Genomic_DNA"/>
</dbReference>
<protein>
    <recommendedName>
        <fullName evidence="3">DUF1853 domain-containing protein</fullName>
    </recommendedName>
</protein>
<dbReference type="AlphaFoldDB" id="A0A0C5WNK3"/>
<gene>
    <name evidence="1" type="ORF">H744_2c1248</name>
</gene>
<dbReference type="OrthoDB" id="378654at2"/>
<evidence type="ECO:0000313" key="2">
    <source>
        <dbReference type="Proteomes" id="UP000032303"/>
    </source>
</evidence>
<dbReference type="STRING" id="658445.H744_2c1248"/>